<name>A0ABS1BS93_9NEIS</name>
<proteinExistence type="predicted"/>
<sequence length="143" mass="15254">MKDEQPCILVSACILGENCKFNGKNNYSARAAAYLAGKKVLPICPEVLAGLPTPREPAELINGRVTECSGRDVHEIYQHGVAQAIAAIGQRKISHAVLQSRSPTCGVNCVYDGSFTGKLVAGSGLFAQRLRELGIEVVDVEDV</sequence>
<reference evidence="1 2" key="1">
    <citation type="journal article" date="2021" name="Pathogens">
        <title>Isolation and Characterization of Kingella bonacorsii sp. nov., A Novel Kingella Species Detected in a Stable Periodontitis Subject.</title>
        <authorList>
            <person name="Antezack A."/>
            <person name="Boxberger M."/>
            <person name="Rolland C."/>
            <person name="Monnet-Corti V."/>
            <person name="La Scola B."/>
        </authorList>
    </citation>
    <scope>NUCLEOTIDE SEQUENCE [LARGE SCALE GENOMIC DNA]</scope>
    <source>
        <strain evidence="1 2">Marseille-Q4569</strain>
    </source>
</reference>
<protein>
    <submittedName>
        <fullName evidence="1">DUF523 domain-containing protein</fullName>
    </submittedName>
</protein>
<evidence type="ECO:0000313" key="1">
    <source>
        <dbReference type="EMBL" id="MBK0396028.1"/>
    </source>
</evidence>
<dbReference type="EMBL" id="JAEHNZ010000002">
    <property type="protein sequence ID" value="MBK0396028.1"/>
    <property type="molecule type" value="Genomic_DNA"/>
</dbReference>
<organism evidence="1 2">
    <name type="scientific">Kingella bonacorsii</name>
    <dbReference type="NCBI Taxonomy" id="2796361"/>
    <lineage>
        <taxon>Bacteria</taxon>
        <taxon>Pseudomonadati</taxon>
        <taxon>Pseudomonadota</taxon>
        <taxon>Betaproteobacteria</taxon>
        <taxon>Neisseriales</taxon>
        <taxon>Neisseriaceae</taxon>
        <taxon>Kingella</taxon>
    </lineage>
</organism>
<evidence type="ECO:0000313" key="2">
    <source>
        <dbReference type="Proteomes" id="UP000614058"/>
    </source>
</evidence>
<gene>
    <name evidence="1" type="ORF">JDW22_05375</name>
</gene>
<keyword evidence="2" id="KW-1185">Reference proteome</keyword>
<dbReference type="PANTHER" id="PTHR30087">
    <property type="entry name" value="INNER MEMBRANE PROTEIN"/>
    <property type="match status" value="1"/>
</dbReference>
<dbReference type="Proteomes" id="UP000614058">
    <property type="component" value="Unassembled WGS sequence"/>
</dbReference>
<accession>A0ABS1BS93</accession>
<comment type="caution">
    <text evidence="1">The sequence shown here is derived from an EMBL/GenBank/DDBJ whole genome shotgun (WGS) entry which is preliminary data.</text>
</comment>
<dbReference type="Pfam" id="PF04463">
    <property type="entry name" value="2-thiour_desulf"/>
    <property type="match status" value="1"/>
</dbReference>
<dbReference type="RefSeq" id="WP_200522190.1">
    <property type="nucleotide sequence ID" value="NZ_JAEHNZ010000002.1"/>
</dbReference>
<dbReference type="PANTHER" id="PTHR30087:SF1">
    <property type="entry name" value="HYPOTHETICAL CYTOSOLIC PROTEIN"/>
    <property type="match status" value="1"/>
</dbReference>
<dbReference type="InterPro" id="IPR007553">
    <property type="entry name" value="2-thiour_desulf"/>
</dbReference>